<gene>
    <name evidence="3" type="ORF">psyc5s11_34350</name>
</gene>
<dbReference type="EMBL" id="AP024849">
    <property type="protein sequence ID" value="BCZ47368.1"/>
    <property type="molecule type" value="Genomic_DNA"/>
</dbReference>
<protein>
    <submittedName>
        <fullName evidence="3">Amino acid ABC transporter substrate-binding protein</fullName>
    </submittedName>
</protein>
<evidence type="ECO:0000313" key="3">
    <source>
        <dbReference type="EMBL" id="BCZ47368.1"/>
    </source>
</evidence>
<dbReference type="CDD" id="cd13530">
    <property type="entry name" value="PBP2_peptides_like"/>
    <property type="match status" value="1"/>
</dbReference>
<dbReference type="SMART" id="SM00062">
    <property type="entry name" value="PBPb"/>
    <property type="match status" value="1"/>
</dbReference>
<dbReference type="SUPFAM" id="SSF53850">
    <property type="entry name" value="Periplasmic binding protein-like II"/>
    <property type="match status" value="1"/>
</dbReference>
<dbReference type="PANTHER" id="PTHR35936:SF17">
    <property type="entry name" value="ARGININE-BINDING EXTRACELLULAR PROTEIN ARTP"/>
    <property type="match status" value="1"/>
</dbReference>
<organism evidence="3 4">
    <name type="scientific">Clostridium gelidum</name>
    <dbReference type="NCBI Taxonomy" id="704125"/>
    <lineage>
        <taxon>Bacteria</taxon>
        <taxon>Bacillati</taxon>
        <taxon>Bacillota</taxon>
        <taxon>Clostridia</taxon>
        <taxon>Eubacteriales</taxon>
        <taxon>Clostridiaceae</taxon>
        <taxon>Clostridium</taxon>
    </lineage>
</organism>
<reference evidence="4" key="1">
    <citation type="submission" date="2021-07" db="EMBL/GenBank/DDBJ databases">
        <title>Complete genome sequencing of a Clostridium isolate.</title>
        <authorList>
            <person name="Ueki A."/>
            <person name="Tonouchi A."/>
        </authorList>
    </citation>
    <scope>NUCLEOTIDE SEQUENCE [LARGE SCALE GENOMIC DNA]</scope>
    <source>
        <strain evidence="4">C5S11</strain>
    </source>
</reference>
<accession>A0ABM7T8G3</accession>
<dbReference type="PANTHER" id="PTHR35936">
    <property type="entry name" value="MEMBRANE-BOUND LYTIC MUREIN TRANSGLYCOSYLASE F"/>
    <property type="match status" value="1"/>
</dbReference>
<proteinExistence type="predicted"/>
<dbReference type="Proteomes" id="UP000824633">
    <property type="component" value="Chromosome"/>
</dbReference>
<evidence type="ECO:0000313" key="4">
    <source>
        <dbReference type="Proteomes" id="UP000824633"/>
    </source>
</evidence>
<name>A0ABM7T8G3_9CLOT</name>
<dbReference type="Pfam" id="PF00497">
    <property type="entry name" value="SBP_bac_3"/>
    <property type="match status" value="1"/>
</dbReference>
<keyword evidence="1" id="KW-0732">Signal</keyword>
<feature type="domain" description="Solute-binding protein family 3/N-terminal" evidence="2">
    <location>
        <begin position="53"/>
        <end position="281"/>
    </location>
</feature>
<dbReference type="InterPro" id="IPR001638">
    <property type="entry name" value="Solute-binding_3/MltF_N"/>
</dbReference>
<evidence type="ECO:0000256" key="1">
    <source>
        <dbReference type="ARBA" id="ARBA00022729"/>
    </source>
</evidence>
<dbReference type="RefSeq" id="WP_224033710.1">
    <property type="nucleotide sequence ID" value="NZ_AP024849.1"/>
</dbReference>
<dbReference type="Gene3D" id="3.40.190.10">
    <property type="entry name" value="Periplasmic binding protein-like II"/>
    <property type="match status" value="2"/>
</dbReference>
<evidence type="ECO:0000259" key="2">
    <source>
        <dbReference type="SMART" id="SM00062"/>
    </source>
</evidence>
<sequence length="285" mass="31728">MKKILKKLLIFIVVVNFLTIILECTIVRGNSKTIITNASIAKDRLQTIKEKGVITVASPLSDISYFYIDNNTNKIAGIEADIITEIAKRLGIDKIETKNVPFSNLLEKLNIDDSIDIAAGGIFITPEREKVVDFTEPLYKASESVVVQTFSNLNFKDDLKNGVVGVEKGTVYVNLAERWKNDNLIKDVVIFENTPELLDAINSNKIQAGLVDSIIIKYSLIKEKNIHLRTLKGYTPEITENVGIAVRKNDTTLLNALNEKINEMKADGTLYAILIENGLDKTNMA</sequence>
<keyword evidence="4" id="KW-1185">Reference proteome</keyword>